<dbReference type="NCBIfam" id="NF003958">
    <property type="entry name" value="PRK05454.2-1"/>
    <property type="match status" value="1"/>
</dbReference>
<dbReference type="Pfam" id="PF13632">
    <property type="entry name" value="Glyco_trans_2_3"/>
    <property type="match status" value="1"/>
</dbReference>
<dbReference type="CDD" id="cd04191">
    <property type="entry name" value="Glucan_BSP_MdoH"/>
    <property type="match status" value="1"/>
</dbReference>
<feature type="transmembrane region" description="Helical" evidence="12">
    <location>
        <begin position="360"/>
        <end position="381"/>
    </location>
</feature>
<evidence type="ECO:0000256" key="3">
    <source>
        <dbReference type="ARBA" id="ARBA00009337"/>
    </source>
</evidence>
<dbReference type="Gene3D" id="3.90.550.10">
    <property type="entry name" value="Spore Coat Polysaccharide Biosynthesis Protein SpsA, Chain A"/>
    <property type="match status" value="1"/>
</dbReference>
<dbReference type="AlphaFoldDB" id="A0AA95H8X1"/>
<dbReference type="PANTHER" id="PTHR43867">
    <property type="entry name" value="CELLULOSE SYNTHASE CATALYTIC SUBUNIT A [UDP-FORMING]"/>
    <property type="match status" value="1"/>
</dbReference>
<dbReference type="KEGG" id="tdu:QJT80_02295"/>
<feature type="transmembrane region" description="Helical" evidence="12">
    <location>
        <begin position="387"/>
        <end position="406"/>
    </location>
</feature>
<feature type="transmembrane region" description="Helical" evidence="12">
    <location>
        <begin position="54"/>
        <end position="81"/>
    </location>
</feature>
<keyword evidence="5" id="KW-1003">Cell membrane</keyword>
<keyword evidence="9 12" id="KW-0812">Transmembrane</keyword>
<evidence type="ECO:0000256" key="12">
    <source>
        <dbReference type="SAM" id="Phobius"/>
    </source>
</evidence>
<evidence type="ECO:0000256" key="9">
    <source>
        <dbReference type="ARBA" id="ARBA00022692"/>
    </source>
</evidence>
<feature type="domain" description="Glycosyltransferase 2-like" evidence="13">
    <location>
        <begin position="205"/>
        <end position="413"/>
    </location>
</feature>
<comment type="pathway">
    <text evidence="2">Glycan metabolism; osmoregulated periplasmic glucan (OPG) biosynthesis.</text>
</comment>
<comment type="similarity">
    <text evidence="3">Belongs to the glycosyltransferase 2 family. OpgH subfamily.</text>
</comment>
<keyword evidence="8 14" id="KW-0808">Transferase</keyword>
<keyword evidence="7 14" id="KW-0328">Glycosyltransferase</keyword>
<feature type="transmembrane region" description="Helical" evidence="12">
    <location>
        <begin position="23"/>
        <end position="42"/>
    </location>
</feature>
<feature type="transmembrane region" description="Helical" evidence="12">
    <location>
        <begin position="418"/>
        <end position="436"/>
    </location>
</feature>
<evidence type="ECO:0000256" key="10">
    <source>
        <dbReference type="ARBA" id="ARBA00022989"/>
    </source>
</evidence>
<keyword evidence="10 12" id="KW-1133">Transmembrane helix</keyword>
<dbReference type="EMBL" id="CP124755">
    <property type="protein sequence ID" value="WGZ91313.1"/>
    <property type="molecule type" value="Genomic_DNA"/>
</dbReference>
<dbReference type="GO" id="GO:0005886">
    <property type="term" value="C:plasma membrane"/>
    <property type="evidence" value="ECO:0007669"/>
    <property type="project" value="UniProtKB-SubCell"/>
</dbReference>
<evidence type="ECO:0000256" key="8">
    <source>
        <dbReference type="ARBA" id="ARBA00022679"/>
    </source>
</evidence>
<organism evidence="14">
    <name type="scientific">Candidatus Thiocaldithrix dubininis</name>
    <dbReference type="NCBI Taxonomy" id="3080823"/>
    <lineage>
        <taxon>Bacteria</taxon>
        <taxon>Pseudomonadati</taxon>
        <taxon>Pseudomonadota</taxon>
        <taxon>Gammaproteobacteria</taxon>
        <taxon>Thiotrichales</taxon>
        <taxon>Thiotrichaceae</taxon>
        <taxon>Candidatus Thiocaldithrix</taxon>
    </lineage>
</organism>
<sequence length="680" mass="77215">MSQQPNQSQPNAQWRLAAKSRRILFFASIIGLTLLASTWLGFNLPAALPLLWQILILIPFGILFFWLALGFMTATTGLWVLRKGDAFRIASSPKAPLPVLTGTDSTAILLPIYNEDIAYVYAGLKSIYQSLERSGALAHFEFYILSDSDNASNWLREEAGWSALCRDLGNTQRIHYRRRKHRTKKKSGNVMDFCRRWGKRHPFMVVLDADSLITGDALVRMVAAMEANPRVGLIQSPLYNVGLDTLYARGQQFVNRMYGPVFFAGLHYWWLGESQYWGHNVIIRTQAFMAHCHLPKLEYEGALGGEILSHDFVEAALLNRAGWETWLAYDLEGSFERPPPTLTDALKRDRRWCQGNLQHWLVIWSHGISNLHRFLLLGGIMSYVGSLIWLVWLLVLSLVAIFYPSLTLIPLTLGNKALFGLTLILLFVYKTFGIALELNKPSNQQFGGVLGISLSVITETLLSVLTAPIRMMYYSKFIVQILSGKKASWGTQQRTSASRLPWAESAKEYKWLTVIGAVWSLVLIVFNPMAFLWMSPVLGGLLLSILTATLTSVQTKPGSLVFATPDETAPDFILQKFEENYVELQKHPCFSTRDLFIRVIVDPLAFQQHMTYIPQRSHVPESSRQQRAEWVERLLAQGPSAISNSERLVILEDEELLSELHAKVWQLPEQQFHEQWMSKL</sequence>
<reference evidence="14" key="2">
    <citation type="submission" date="2023-04" db="EMBL/GenBank/DDBJ databases">
        <authorList>
            <person name="Beletskiy A.V."/>
            <person name="Mardanov A.V."/>
            <person name="Ravin N.V."/>
        </authorList>
    </citation>
    <scope>NUCLEOTIDE SEQUENCE</scope>
    <source>
        <strain evidence="14">GKL-01</strain>
    </source>
</reference>
<evidence type="ECO:0000259" key="13">
    <source>
        <dbReference type="Pfam" id="PF13632"/>
    </source>
</evidence>
<dbReference type="InterPro" id="IPR029044">
    <property type="entry name" value="Nucleotide-diphossugar_trans"/>
</dbReference>
<evidence type="ECO:0000256" key="1">
    <source>
        <dbReference type="ARBA" id="ARBA00004429"/>
    </source>
</evidence>
<evidence type="ECO:0000256" key="6">
    <source>
        <dbReference type="ARBA" id="ARBA00022519"/>
    </source>
</evidence>
<evidence type="ECO:0000256" key="11">
    <source>
        <dbReference type="ARBA" id="ARBA00023136"/>
    </source>
</evidence>
<dbReference type="Proteomes" id="UP001300672">
    <property type="component" value="Chromosome"/>
</dbReference>
<keyword evidence="11 12" id="KW-0472">Membrane</keyword>
<proteinExistence type="inferred from homology"/>
<evidence type="ECO:0000256" key="4">
    <source>
        <dbReference type="ARBA" id="ARBA00020585"/>
    </source>
</evidence>
<dbReference type="InterPro" id="IPR001173">
    <property type="entry name" value="Glyco_trans_2-like"/>
</dbReference>
<dbReference type="PANTHER" id="PTHR43867:SF5">
    <property type="entry name" value="GLUCANS BIOSYNTHESIS GLUCOSYLTRANSFERASE H"/>
    <property type="match status" value="1"/>
</dbReference>
<protein>
    <recommendedName>
        <fullName evidence="4">Glucans biosynthesis glucosyltransferase H</fullName>
    </recommendedName>
</protein>
<reference evidence="14" key="1">
    <citation type="journal article" date="2023" name="Int. J. Mol. Sci.">
        <title>Metagenomics Revealed a New Genus 'Candidatus Thiocaldithrix dubininis' gen. nov., sp. nov. and a New Species 'Candidatus Thiothrix putei' sp. nov. in the Family Thiotrichaceae, Some Members of Which Have Traits of Both Na+- and H+-Motive Energetics.</title>
        <authorList>
            <person name="Ravin N.V."/>
            <person name="Muntyan M.S."/>
            <person name="Smolyakov D.D."/>
            <person name="Rudenko T.S."/>
            <person name="Beletsky A.V."/>
            <person name="Mardanov A.V."/>
            <person name="Grabovich M.Y."/>
        </authorList>
    </citation>
    <scope>NUCLEOTIDE SEQUENCE</scope>
    <source>
        <strain evidence="14">GKL-01</strain>
    </source>
</reference>
<dbReference type="GO" id="GO:0016758">
    <property type="term" value="F:hexosyltransferase activity"/>
    <property type="evidence" value="ECO:0007669"/>
    <property type="project" value="TreeGrafter"/>
</dbReference>
<gene>
    <name evidence="14" type="primary">mdoH</name>
    <name evidence="14" type="ORF">QJT80_02295</name>
</gene>
<evidence type="ECO:0000313" key="14">
    <source>
        <dbReference type="EMBL" id="WGZ91313.1"/>
    </source>
</evidence>
<name>A0AA95H8X1_9GAMM</name>
<dbReference type="InterPro" id="IPR050321">
    <property type="entry name" value="Glycosyltr_2/OpgH_subfam"/>
</dbReference>
<evidence type="ECO:0000256" key="2">
    <source>
        <dbReference type="ARBA" id="ARBA00005001"/>
    </source>
</evidence>
<dbReference type="NCBIfam" id="NF003962">
    <property type="entry name" value="PRK05454.2-5"/>
    <property type="match status" value="1"/>
</dbReference>
<accession>A0AA95H8X1</accession>
<evidence type="ECO:0000256" key="5">
    <source>
        <dbReference type="ARBA" id="ARBA00022475"/>
    </source>
</evidence>
<feature type="transmembrane region" description="Helical" evidence="12">
    <location>
        <begin position="448"/>
        <end position="467"/>
    </location>
</feature>
<dbReference type="SUPFAM" id="SSF53448">
    <property type="entry name" value="Nucleotide-diphospho-sugar transferases"/>
    <property type="match status" value="1"/>
</dbReference>
<keyword evidence="6" id="KW-0997">Cell inner membrane</keyword>
<comment type="subcellular location">
    <subcellularLocation>
        <location evidence="1">Cell inner membrane</location>
        <topology evidence="1">Multi-pass membrane protein</topology>
    </subcellularLocation>
</comment>
<feature type="transmembrane region" description="Helical" evidence="12">
    <location>
        <begin position="509"/>
        <end position="526"/>
    </location>
</feature>
<evidence type="ECO:0000256" key="7">
    <source>
        <dbReference type="ARBA" id="ARBA00022676"/>
    </source>
</evidence>